<name>A0A9D4F3V2_DREPO</name>
<gene>
    <name evidence="1" type="ORF">DPMN_169006</name>
</gene>
<evidence type="ECO:0000313" key="2">
    <source>
        <dbReference type="Proteomes" id="UP000828390"/>
    </source>
</evidence>
<organism evidence="1 2">
    <name type="scientific">Dreissena polymorpha</name>
    <name type="common">Zebra mussel</name>
    <name type="synonym">Mytilus polymorpha</name>
    <dbReference type="NCBI Taxonomy" id="45954"/>
    <lineage>
        <taxon>Eukaryota</taxon>
        <taxon>Metazoa</taxon>
        <taxon>Spiralia</taxon>
        <taxon>Lophotrochozoa</taxon>
        <taxon>Mollusca</taxon>
        <taxon>Bivalvia</taxon>
        <taxon>Autobranchia</taxon>
        <taxon>Heteroconchia</taxon>
        <taxon>Euheterodonta</taxon>
        <taxon>Imparidentia</taxon>
        <taxon>Neoheterodontei</taxon>
        <taxon>Myida</taxon>
        <taxon>Dreissenoidea</taxon>
        <taxon>Dreissenidae</taxon>
        <taxon>Dreissena</taxon>
    </lineage>
</organism>
<reference evidence="1" key="2">
    <citation type="submission" date="2020-11" db="EMBL/GenBank/DDBJ databases">
        <authorList>
            <person name="McCartney M.A."/>
            <person name="Auch B."/>
            <person name="Kono T."/>
            <person name="Mallez S."/>
            <person name="Becker A."/>
            <person name="Gohl D.M."/>
            <person name="Silverstein K.A.T."/>
            <person name="Koren S."/>
            <person name="Bechman K.B."/>
            <person name="Herman A."/>
            <person name="Abrahante J.E."/>
            <person name="Garbe J."/>
        </authorList>
    </citation>
    <scope>NUCLEOTIDE SEQUENCE</scope>
    <source>
        <strain evidence="1">Duluth1</strain>
        <tissue evidence="1">Whole animal</tissue>
    </source>
</reference>
<dbReference type="Proteomes" id="UP000828390">
    <property type="component" value="Unassembled WGS sequence"/>
</dbReference>
<sequence length="55" mass="6190">MNNITIHILSSDPKTLGKISVKEHFVFTDSDGILYHFLVEGNSFTDASKIPPEVW</sequence>
<dbReference type="EMBL" id="JAIWYP010000008">
    <property type="protein sequence ID" value="KAH3790799.1"/>
    <property type="molecule type" value="Genomic_DNA"/>
</dbReference>
<protein>
    <submittedName>
        <fullName evidence="1">Uncharacterized protein</fullName>
    </submittedName>
</protein>
<evidence type="ECO:0000313" key="1">
    <source>
        <dbReference type="EMBL" id="KAH3790799.1"/>
    </source>
</evidence>
<accession>A0A9D4F3V2</accession>
<reference evidence="1" key="1">
    <citation type="journal article" date="2019" name="bioRxiv">
        <title>The Genome of the Zebra Mussel, Dreissena polymorpha: A Resource for Invasive Species Research.</title>
        <authorList>
            <person name="McCartney M.A."/>
            <person name="Auch B."/>
            <person name="Kono T."/>
            <person name="Mallez S."/>
            <person name="Zhang Y."/>
            <person name="Obille A."/>
            <person name="Becker A."/>
            <person name="Abrahante J.E."/>
            <person name="Garbe J."/>
            <person name="Badalamenti J.P."/>
            <person name="Herman A."/>
            <person name="Mangelson H."/>
            <person name="Liachko I."/>
            <person name="Sullivan S."/>
            <person name="Sone E.D."/>
            <person name="Koren S."/>
            <person name="Silverstein K.A.T."/>
            <person name="Beckman K.B."/>
            <person name="Gohl D.M."/>
        </authorList>
    </citation>
    <scope>NUCLEOTIDE SEQUENCE</scope>
    <source>
        <strain evidence="1">Duluth1</strain>
        <tissue evidence="1">Whole animal</tissue>
    </source>
</reference>
<keyword evidence="2" id="KW-1185">Reference proteome</keyword>
<proteinExistence type="predicted"/>
<comment type="caution">
    <text evidence="1">The sequence shown here is derived from an EMBL/GenBank/DDBJ whole genome shotgun (WGS) entry which is preliminary data.</text>
</comment>
<dbReference type="AlphaFoldDB" id="A0A9D4F3V2"/>